<dbReference type="GeneID" id="19279076"/>
<dbReference type="InterPro" id="IPR013154">
    <property type="entry name" value="ADH-like_N"/>
</dbReference>
<dbReference type="Pfam" id="PF08240">
    <property type="entry name" value="ADH_N"/>
    <property type="match status" value="1"/>
</dbReference>
<dbReference type="SUPFAM" id="SSF51735">
    <property type="entry name" value="NAD(P)-binding Rossmann-fold domains"/>
    <property type="match status" value="1"/>
</dbReference>
<dbReference type="PANTHER" id="PTHR11695">
    <property type="entry name" value="ALCOHOL DEHYDROGENASE RELATED"/>
    <property type="match status" value="1"/>
</dbReference>
<dbReference type="PANTHER" id="PTHR11695:SF294">
    <property type="entry name" value="RETICULON-4-INTERACTING PROTEIN 1, MITOCHONDRIAL"/>
    <property type="match status" value="1"/>
</dbReference>
<dbReference type="Proteomes" id="UP000030651">
    <property type="component" value="Unassembled WGS sequence"/>
</dbReference>
<evidence type="ECO:0000259" key="1">
    <source>
        <dbReference type="SMART" id="SM00829"/>
    </source>
</evidence>
<dbReference type="InterPro" id="IPR050700">
    <property type="entry name" value="YIM1/Zinc_Alcohol_DH_Fams"/>
</dbReference>
<dbReference type="OMA" id="QECHSFL"/>
<dbReference type="Pfam" id="PF13602">
    <property type="entry name" value="ADH_zinc_N_2"/>
    <property type="match status" value="1"/>
</dbReference>
<organism evidence="2 3">
    <name type="scientific">Pestalotiopsis fici (strain W106-1 / CGMCC3.15140)</name>
    <dbReference type="NCBI Taxonomy" id="1229662"/>
    <lineage>
        <taxon>Eukaryota</taxon>
        <taxon>Fungi</taxon>
        <taxon>Dikarya</taxon>
        <taxon>Ascomycota</taxon>
        <taxon>Pezizomycotina</taxon>
        <taxon>Sordariomycetes</taxon>
        <taxon>Xylariomycetidae</taxon>
        <taxon>Amphisphaeriales</taxon>
        <taxon>Sporocadaceae</taxon>
        <taxon>Pestalotiopsis</taxon>
    </lineage>
</organism>
<sequence>MATMRGWQYTAIGELESQLQLVTNLPKPSPATLGQDQVLVKSLYASINPADRLASNLGVYTKYKIGLPAIPGYDFCGLVEAIHPSNTTLKTGDLVFGCLGYPVKHGTLCEYFIAPTTCCARVPDGVKAEEAAGLGSAAVTAYQALAPFIKSGQKVFINGGSGGVGMFAIQFAKMLGAEVTATCSTKNVPLCQELGATTIDYTQVNLLDVLKQGGQVYDHVVDNVGTAPELYQQAHLYTNTDAKYIQIGGGGEISAAQLLKVARNLVLPSFLGGLKRAYRVSIPTVKSEELAFLADWVAQGKVRIVIDQQFTFENTVQAFQKLKTGRARGKIIVSIS</sequence>
<dbReference type="HOGENOM" id="CLU_026673_3_3_1"/>
<proteinExistence type="predicted"/>
<keyword evidence="3" id="KW-1185">Reference proteome</keyword>
<feature type="domain" description="Enoyl reductase (ER)" evidence="1">
    <location>
        <begin position="17"/>
        <end position="333"/>
    </location>
</feature>
<dbReference type="InterPro" id="IPR020843">
    <property type="entry name" value="ER"/>
</dbReference>
<dbReference type="InterPro" id="IPR036291">
    <property type="entry name" value="NAD(P)-bd_dom_sf"/>
</dbReference>
<dbReference type="GO" id="GO:0016491">
    <property type="term" value="F:oxidoreductase activity"/>
    <property type="evidence" value="ECO:0007669"/>
    <property type="project" value="InterPro"/>
</dbReference>
<accession>W3WM03</accession>
<dbReference type="InParanoid" id="W3WM03"/>
<protein>
    <recommendedName>
        <fullName evidence="1">Enoyl reductase (ER) domain-containing protein</fullName>
    </recommendedName>
</protein>
<dbReference type="RefSeq" id="XP_007840835.1">
    <property type="nucleotide sequence ID" value="XM_007842644.1"/>
</dbReference>
<dbReference type="Gene3D" id="3.40.50.720">
    <property type="entry name" value="NAD(P)-binding Rossmann-like Domain"/>
    <property type="match status" value="1"/>
</dbReference>
<gene>
    <name evidence="2" type="ORF">PFICI_14063</name>
</gene>
<dbReference type="KEGG" id="pfy:PFICI_14063"/>
<dbReference type="FunCoup" id="W3WM03">
    <property type="interactions" value="155"/>
</dbReference>
<evidence type="ECO:0000313" key="2">
    <source>
        <dbReference type="EMBL" id="ETS74197.1"/>
    </source>
</evidence>
<reference evidence="3" key="1">
    <citation type="journal article" date="2015" name="BMC Genomics">
        <title>Genomic and transcriptomic analysis of the endophytic fungus Pestalotiopsis fici reveals its lifestyle and high potential for synthesis of natural products.</title>
        <authorList>
            <person name="Wang X."/>
            <person name="Zhang X."/>
            <person name="Liu L."/>
            <person name="Xiang M."/>
            <person name="Wang W."/>
            <person name="Sun X."/>
            <person name="Che Y."/>
            <person name="Guo L."/>
            <person name="Liu G."/>
            <person name="Guo L."/>
            <person name="Wang C."/>
            <person name="Yin W.B."/>
            <person name="Stadler M."/>
            <person name="Zhang X."/>
            <person name="Liu X."/>
        </authorList>
    </citation>
    <scope>NUCLEOTIDE SEQUENCE [LARGE SCALE GENOMIC DNA]</scope>
    <source>
        <strain evidence="3">W106-1 / CGMCC3.15140</strain>
    </source>
</reference>
<dbReference type="Gene3D" id="3.90.180.10">
    <property type="entry name" value="Medium-chain alcohol dehydrogenases, catalytic domain"/>
    <property type="match status" value="1"/>
</dbReference>
<dbReference type="InterPro" id="IPR011032">
    <property type="entry name" value="GroES-like_sf"/>
</dbReference>
<dbReference type="EMBL" id="KI912120">
    <property type="protein sequence ID" value="ETS74197.1"/>
    <property type="molecule type" value="Genomic_DNA"/>
</dbReference>
<dbReference type="CDD" id="cd08267">
    <property type="entry name" value="MDR1"/>
    <property type="match status" value="1"/>
</dbReference>
<dbReference type="eggNOG" id="KOG1198">
    <property type="taxonomic scope" value="Eukaryota"/>
</dbReference>
<dbReference type="GO" id="GO:0005739">
    <property type="term" value="C:mitochondrion"/>
    <property type="evidence" value="ECO:0007669"/>
    <property type="project" value="TreeGrafter"/>
</dbReference>
<dbReference type="AlphaFoldDB" id="W3WM03"/>
<dbReference type="SMART" id="SM00829">
    <property type="entry name" value="PKS_ER"/>
    <property type="match status" value="1"/>
</dbReference>
<evidence type="ECO:0000313" key="3">
    <source>
        <dbReference type="Proteomes" id="UP000030651"/>
    </source>
</evidence>
<dbReference type="SUPFAM" id="SSF50129">
    <property type="entry name" value="GroES-like"/>
    <property type="match status" value="1"/>
</dbReference>
<name>W3WM03_PESFW</name>
<dbReference type="OrthoDB" id="201656at2759"/>